<feature type="transmembrane region" description="Helical" evidence="1">
    <location>
        <begin position="6"/>
        <end position="35"/>
    </location>
</feature>
<name>A0ABS4SK72_9PROT</name>
<keyword evidence="1" id="KW-0472">Membrane</keyword>
<feature type="transmembrane region" description="Helical" evidence="1">
    <location>
        <begin position="47"/>
        <end position="65"/>
    </location>
</feature>
<keyword evidence="1" id="KW-0812">Transmembrane</keyword>
<accession>A0ABS4SK72</accession>
<keyword evidence="3" id="KW-1185">Reference proteome</keyword>
<evidence type="ECO:0000313" key="2">
    <source>
        <dbReference type="EMBL" id="MBP2292902.1"/>
    </source>
</evidence>
<dbReference type="RefSeq" id="WP_209766756.1">
    <property type="nucleotide sequence ID" value="NZ_JAGINP010000008.1"/>
</dbReference>
<organism evidence="2 3">
    <name type="scientific">Azospirillum rugosum</name>
    <dbReference type="NCBI Taxonomy" id="416170"/>
    <lineage>
        <taxon>Bacteria</taxon>
        <taxon>Pseudomonadati</taxon>
        <taxon>Pseudomonadota</taxon>
        <taxon>Alphaproteobacteria</taxon>
        <taxon>Rhodospirillales</taxon>
        <taxon>Azospirillaceae</taxon>
        <taxon>Azospirillum</taxon>
    </lineage>
</organism>
<dbReference type="Proteomes" id="UP000781958">
    <property type="component" value="Unassembled WGS sequence"/>
</dbReference>
<keyword evidence="1" id="KW-1133">Transmembrane helix</keyword>
<comment type="caution">
    <text evidence="2">The sequence shown here is derived from an EMBL/GenBank/DDBJ whole genome shotgun (WGS) entry which is preliminary data.</text>
</comment>
<protein>
    <submittedName>
        <fullName evidence="2">Tetrahydromethanopterin S-methyltransferase subunit E</fullName>
    </submittedName>
</protein>
<proteinExistence type="predicted"/>
<evidence type="ECO:0000256" key="1">
    <source>
        <dbReference type="SAM" id="Phobius"/>
    </source>
</evidence>
<gene>
    <name evidence="2" type="ORF">J2851_002683</name>
</gene>
<reference evidence="2 3" key="1">
    <citation type="submission" date="2021-03" db="EMBL/GenBank/DDBJ databases">
        <title>Genomic Encyclopedia of Type Strains, Phase III (KMG-III): the genomes of soil and plant-associated and newly described type strains.</title>
        <authorList>
            <person name="Whitman W."/>
        </authorList>
    </citation>
    <scope>NUCLEOTIDE SEQUENCE [LARGE SCALE GENOMIC DNA]</scope>
    <source>
        <strain evidence="2 3">IMMIB AFH-6</strain>
    </source>
</reference>
<sequence>MLVAVAYWLFILLTALGKVVAFVALVVFTIALPLARIQTAERFGRAVLSDMAVIGFGVLGVFLLLENVRIFLAAA</sequence>
<evidence type="ECO:0000313" key="3">
    <source>
        <dbReference type="Proteomes" id="UP000781958"/>
    </source>
</evidence>
<dbReference type="EMBL" id="JAGINP010000008">
    <property type="protein sequence ID" value="MBP2292902.1"/>
    <property type="molecule type" value="Genomic_DNA"/>
</dbReference>